<dbReference type="PANTHER" id="PTHR45982">
    <property type="entry name" value="REGULATOR OF CHROMOSOME CONDENSATION"/>
    <property type="match status" value="1"/>
</dbReference>
<dbReference type="InterPro" id="IPR051553">
    <property type="entry name" value="Ran_GTPase-activating"/>
</dbReference>
<protein>
    <submittedName>
        <fullName evidence="1">DNA condensation protein</fullName>
    </submittedName>
</protein>
<dbReference type="PANTHER" id="PTHR45982:SF1">
    <property type="entry name" value="REGULATOR OF CHROMOSOME CONDENSATION"/>
    <property type="match status" value="1"/>
</dbReference>
<name>A0AAU7PHG8_9CAUD</name>
<proteinExistence type="predicted"/>
<dbReference type="SUPFAM" id="SSF50985">
    <property type="entry name" value="RCC1/BLIP-II"/>
    <property type="match status" value="2"/>
</dbReference>
<dbReference type="EMBL" id="PP777464">
    <property type="protein sequence ID" value="XBS49673.1"/>
    <property type="molecule type" value="Genomic_DNA"/>
</dbReference>
<evidence type="ECO:0000313" key="1">
    <source>
        <dbReference type="EMBL" id="XBS49673.1"/>
    </source>
</evidence>
<organism evidence="1">
    <name type="scientific">Escherichia phage fEgEco12</name>
    <dbReference type="NCBI Taxonomy" id="3158837"/>
    <lineage>
        <taxon>Viruses</taxon>
        <taxon>Duplodnaviria</taxon>
        <taxon>Heunggongvirae</taxon>
        <taxon>Uroviricota</taxon>
        <taxon>Caudoviricetes</taxon>
    </lineage>
</organism>
<dbReference type="Gene3D" id="2.130.10.30">
    <property type="entry name" value="Regulator of chromosome condensation 1/beta-lactamase-inhibitor protein II"/>
    <property type="match status" value="1"/>
</dbReference>
<reference evidence="1" key="1">
    <citation type="submission" date="2024-05" db="EMBL/GenBank/DDBJ databases">
        <authorList>
            <person name="Badawy S."/>
            <person name="Skurnik M."/>
        </authorList>
    </citation>
    <scope>NUCLEOTIDE SEQUENCE</scope>
</reference>
<sequence length="397" mass="43163">MLPFARMVKYGNKLPIPEPVEFTDVLQQHYTNAMYLHKPTNTLYGYGGNNLSQLGLGNQSAVSTFTVLATHCAAFWLGVHGSLMIDLDNRIYFTGNTVAFPDYGDATPVNGYFRTWTDVTAAFNKINIHANLIKSVHIGESTRILLHDGRVVVCGKNANAECGTGNQNPIPVLTVVTGMGEVSQLACSLQGTHYLKTNKEAWFCGKDNFGESGGGTSSYVFTNKLIRTNVDYISTTYDVTWWFTAGRVYWSGRNNSGQAGNGTTSTTNQLTTVQNSQVIVNISDGFLCPSNMGNSTIGAPMAQYPSYVRSAGINTYGQEGTGNTTIITSWGAFSLSAIQGGYDNVLMASKDWSRTIIITKDYKLYACGGFNGSGSKLPDGTYLIKTLTLMPTQLWQQ</sequence>
<dbReference type="InterPro" id="IPR009091">
    <property type="entry name" value="RCC1/BLIP-II"/>
</dbReference>
<accession>A0AAU7PHG8</accession>